<gene>
    <name evidence="1" type="ORF">NADRNF5_2073</name>
</gene>
<dbReference type="KEGG" id="nin:NADRNF5_2073"/>
<organism evidence="1 2">
    <name type="scientific">Nitrosopumilus adriaticus</name>
    <dbReference type="NCBI Taxonomy" id="1580092"/>
    <lineage>
        <taxon>Archaea</taxon>
        <taxon>Nitrososphaerota</taxon>
        <taxon>Nitrososphaeria</taxon>
        <taxon>Nitrosopumilales</taxon>
        <taxon>Nitrosopumilaceae</taxon>
        <taxon>Nitrosopumilus</taxon>
    </lineage>
</organism>
<proteinExistence type="predicted"/>
<reference evidence="1 2" key="2">
    <citation type="journal article" date="2016" name="ISME J.">
        <title>Physiological and genomic characterization of two novel marine thaumarchaeal strains indicates niche differentiation.</title>
        <authorList>
            <person name="Bayer B."/>
            <person name="Vojvoda J."/>
            <person name="Offre P."/>
            <person name="Alves R.J."/>
            <person name="Elisabeth N.H."/>
            <person name="Garcia J.A."/>
            <person name="Volland J.M."/>
            <person name="Srivastava A."/>
            <person name="Schleper C."/>
            <person name="Herndl G.J."/>
        </authorList>
    </citation>
    <scope>NUCLEOTIDE SEQUENCE [LARGE SCALE GENOMIC DNA]</scope>
    <source>
        <strain evidence="1 2">NF5</strain>
    </source>
</reference>
<dbReference type="EMBL" id="CP011070">
    <property type="protein sequence ID" value="AJW71747.1"/>
    <property type="molecule type" value="Genomic_DNA"/>
</dbReference>
<accession>A0A0D5C5T4</accession>
<dbReference type="HOGENOM" id="CLU_2490290_0_0_2"/>
<evidence type="ECO:0000313" key="2">
    <source>
        <dbReference type="Proteomes" id="UP000032408"/>
    </source>
</evidence>
<dbReference type="STRING" id="1580092.NADRNF5_2073"/>
<keyword evidence="2" id="KW-1185">Reference proteome</keyword>
<sequence length="91" mass="10498">MRVKRGIDMIDFLIEYEIKLQKGMTVPTKSWNVSFDCMRELATSLAKSHEDNGQVLNIIKNELVGKCKHPKNVRDKSPNGQWYCINCNVDL</sequence>
<evidence type="ECO:0000313" key="1">
    <source>
        <dbReference type="EMBL" id="AJW71747.1"/>
    </source>
</evidence>
<dbReference type="Proteomes" id="UP000032408">
    <property type="component" value="Chromosome"/>
</dbReference>
<protein>
    <submittedName>
        <fullName evidence="1">Uncharacterized protein</fullName>
    </submittedName>
</protein>
<name>A0A0D5C5T4_9ARCH</name>
<dbReference type="AlphaFoldDB" id="A0A0D5C5T4"/>
<reference evidence="2" key="1">
    <citation type="submission" date="2015-03" db="EMBL/GenBank/DDBJ databases">
        <title>Characterization of two novel Thaumarchaeota isolated from the Northern Adriatic Sea.</title>
        <authorList>
            <person name="Bayer B."/>
            <person name="Vojvoda J."/>
            <person name="Offre P."/>
            <person name="Srivastava A."/>
            <person name="Elisabeth N."/>
            <person name="Garcia J.A.L."/>
            <person name="Schleper C."/>
            <person name="Herndl G.J."/>
        </authorList>
    </citation>
    <scope>NUCLEOTIDE SEQUENCE [LARGE SCALE GENOMIC DNA]</scope>
    <source>
        <strain evidence="2">NF5</strain>
    </source>
</reference>